<dbReference type="PRINTS" id="PR00038">
    <property type="entry name" value="HTHLUXR"/>
</dbReference>
<name>A0ABQ3UZL4_9CHLR</name>
<evidence type="ECO:0000256" key="3">
    <source>
        <dbReference type="ARBA" id="ARBA00023163"/>
    </source>
</evidence>
<dbReference type="Pfam" id="PF00196">
    <property type="entry name" value="GerE"/>
    <property type="match status" value="1"/>
</dbReference>
<feature type="domain" description="HTH luxR-type" evidence="4">
    <location>
        <begin position="855"/>
        <end position="920"/>
    </location>
</feature>
<dbReference type="Pfam" id="PF25873">
    <property type="entry name" value="WHD_MalT"/>
    <property type="match status" value="1"/>
</dbReference>
<dbReference type="RefSeq" id="WP_201374408.1">
    <property type="nucleotide sequence ID" value="NZ_BNJG01000002.1"/>
</dbReference>
<organism evidence="5 6">
    <name type="scientific">Ktedonobacter robiniae</name>
    <dbReference type="NCBI Taxonomy" id="2778365"/>
    <lineage>
        <taxon>Bacteria</taxon>
        <taxon>Bacillati</taxon>
        <taxon>Chloroflexota</taxon>
        <taxon>Ktedonobacteria</taxon>
        <taxon>Ktedonobacterales</taxon>
        <taxon>Ktedonobacteraceae</taxon>
        <taxon>Ktedonobacter</taxon>
    </lineage>
</organism>
<gene>
    <name evidence="5" type="ORF">KSB_66150</name>
</gene>
<comment type="caution">
    <text evidence="5">The sequence shown here is derived from an EMBL/GenBank/DDBJ whole genome shotgun (WGS) entry which is preliminary data.</text>
</comment>
<dbReference type="SMART" id="SM00421">
    <property type="entry name" value="HTH_LUXR"/>
    <property type="match status" value="1"/>
</dbReference>
<dbReference type="InterPro" id="IPR041617">
    <property type="entry name" value="TPR_MalT"/>
</dbReference>
<dbReference type="InterPro" id="IPR027417">
    <property type="entry name" value="P-loop_NTPase"/>
</dbReference>
<dbReference type="InterPro" id="IPR036388">
    <property type="entry name" value="WH-like_DNA-bd_sf"/>
</dbReference>
<evidence type="ECO:0000259" key="4">
    <source>
        <dbReference type="PROSITE" id="PS50043"/>
    </source>
</evidence>
<proteinExistence type="predicted"/>
<dbReference type="Proteomes" id="UP000654345">
    <property type="component" value="Unassembled WGS sequence"/>
</dbReference>
<dbReference type="Gene3D" id="1.10.10.10">
    <property type="entry name" value="Winged helix-like DNA-binding domain superfamily/Winged helix DNA-binding domain"/>
    <property type="match status" value="1"/>
</dbReference>
<reference evidence="5 6" key="1">
    <citation type="journal article" date="2021" name="Int. J. Syst. Evol. Microbiol.">
        <title>Reticulibacter mediterranei gen. nov., sp. nov., within the new family Reticulibacteraceae fam. nov., and Ktedonospora formicarum gen. nov., sp. nov., Ktedonobacter robiniae sp. nov., Dictyobacter formicarum sp. nov. and Dictyobacter arantiisoli sp. nov., belonging to the class Ktedonobacteria.</title>
        <authorList>
            <person name="Yabe S."/>
            <person name="Zheng Y."/>
            <person name="Wang C.M."/>
            <person name="Sakai Y."/>
            <person name="Abe K."/>
            <person name="Yokota A."/>
            <person name="Donadio S."/>
            <person name="Cavaletti L."/>
            <person name="Monciardini P."/>
        </authorList>
    </citation>
    <scope>NUCLEOTIDE SEQUENCE [LARGE SCALE GENOMIC DNA]</scope>
    <source>
        <strain evidence="5 6">SOSP1-30</strain>
    </source>
</reference>
<evidence type="ECO:0000313" key="5">
    <source>
        <dbReference type="EMBL" id="GHO58140.1"/>
    </source>
</evidence>
<keyword evidence="1" id="KW-0805">Transcription regulation</keyword>
<dbReference type="PROSITE" id="PS00622">
    <property type="entry name" value="HTH_LUXR_1"/>
    <property type="match status" value="1"/>
</dbReference>
<evidence type="ECO:0000313" key="6">
    <source>
        <dbReference type="Proteomes" id="UP000654345"/>
    </source>
</evidence>
<keyword evidence="3" id="KW-0804">Transcription</keyword>
<dbReference type="InterPro" id="IPR016032">
    <property type="entry name" value="Sig_transdc_resp-reg_C-effctor"/>
</dbReference>
<dbReference type="InterPro" id="IPR059106">
    <property type="entry name" value="WHD_MalT"/>
</dbReference>
<protein>
    <submittedName>
        <fullName evidence="5">Helix-turn-helix transcriptional regulator</fullName>
    </submittedName>
</protein>
<dbReference type="PANTHER" id="PTHR44688:SF16">
    <property type="entry name" value="DNA-BINDING TRANSCRIPTIONAL ACTIVATOR DEVR_DOSR"/>
    <property type="match status" value="1"/>
</dbReference>
<accession>A0ABQ3UZL4</accession>
<dbReference type="SUPFAM" id="SSF46894">
    <property type="entry name" value="C-terminal effector domain of the bipartite response regulators"/>
    <property type="match status" value="1"/>
</dbReference>
<sequence length="922" mass="103530">MLEPDLLVTKFTVPPVRSGLLQRSRLLTFLKQSRQVPLTLLSASAGFGKTTLLSAWAGQSQYKGQVAWLALEEQDNDPIRFWAYVIAALRKAGAPVGAPAEALLHSSQSALLTGAITSLINELAALEQDIALILDDYHVIREQALHASLQFMLEHLPPNLHLLLASRVDPTLPLARLRARGQMLEIRETDLRLHAEETGQFLRQVMGLTLTEEEIALLETRTEGWITGLQLAALSLRRHTDASAFIQAFTGSHRFILDYVQGEILELLPESQQRFLLYVSVPTRINAEICQALTGEAASQQALEGLERENLFLLPLDEERRWYRFHTLFREVLLARLQTSQPEQFLRLHREAALWYQRQGWTHEAIPHALATRNYVFVAELLEDCVERLSLQGELKTLLTWIKQLPTEVLREYPRLATSYLLIFNLLFPFSQQEQEEKAYLQQLQEGVEWLLQSGNHTSLPASEQDRLRKRLLILDTWKLAKKALSSGNMEQLSKVAEEMQHPELDDDALWQLHGLAPFAMSWRMAGNFSPMVATIQKIRHRAWIAQDRSQEVHILWGLIAAQIALGQLREAQDCCQDLQQLINSLKIPLPLAAYPTLFQAQLAYAWDQLDVAHRAARQAIDRTRPLQYMDILMGAYEVLVRVCLAQGDLTGAEQALSEMEQVNQAAGIPLFRPWIEGLKAHLWLVQGNLAQAVDWAEHTPYGQEALTYSVYSRESTYLTLARISLAQRNYPQALQLLAALLSSAEKVSRVGSIISILALQVAALQASGARREAKRILSRLLTLAEPEGYTRVFLDAGEPMYQALQAWLATEQELASPVLATYAHDILTAFAGMPGEAVVQPDIPMSSTAPAYPASLLLEPLTPREQEVLYLLAEGASNQVIAERLVVSLTTVKKHVGSLFLKLAADNRTHVVARARELSLL</sequence>
<dbReference type="InterPro" id="IPR000792">
    <property type="entry name" value="Tscrpt_reg_LuxR_C"/>
</dbReference>
<dbReference type="SUPFAM" id="SSF48452">
    <property type="entry name" value="TPR-like"/>
    <property type="match status" value="1"/>
</dbReference>
<dbReference type="Pfam" id="PF17874">
    <property type="entry name" value="TPR_MalT"/>
    <property type="match status" value="1"/>
</dbReference>
<dbReference type="EMBL" id="BNJG01000002">
    <property type="protein sequence ID" value="GHO58140.1"/>
    <property type="molecule type" value="Genomic_DNA"/>
</dbReference>
<keyword evidence="6" id="KW-1185">Reference proteome</keyword>
<keyword evidence="2" id="KW-0238">DNA-binding</keyword>
<dbReference type="Gene3D" id="3.40.50.300">
    <property type="entry name" value="P-loop containing nucleotide triphosphate hydrolases"/>
    <property type="match status" value="1"/>
</dbReference>
<dbReference type="CDD" id="cd06170">
    <property type="entry name" value="LuxR_C_like"/>
    <property type="match status" value="1"/>
</dbReference>
<dbReference type="Gene3D" id="1.25.40.10">
    <property type="entry name" value="Tetratricopeptide repeat domain"/>
    <property type="match status" value="1"/>
</dbReference>
<dbReference type="InterPro" id="IPR011990">
    <property type="entry name" value="TPR-like_helical_dom_sf"/>
</dbReference>
<dbReference type="PROSITE" id="PS50043">
    <property type="entry name" value="HTH_LUXR_2"/>
    <property type="match status" value="1"/>
</dbReference>
<evidence type="ECO:0000256" key="2">
    <source>
        <dbReference type="ARBA" id="ARBA00023125"/>
    </source>
</evidence>
<evidence type="ECO:0000256" key="1">
    <source>
        <dbReference type="ARBA" id="ARBA00023015"/>
    </source>
</evidence>
<dbReference type="PANTHER" id="PTHR44688">
    <property type="entry name" value="DNA-BINDING TRANSCRIPTIONAL ACTIVATOR DEVR_DOSR"/>
    <property type="match status" value="1"/>
</dbReference>
<dbReference type="SUPFAM" id="SSF52540">
    <property type="entry name" value="P-loop containing nucleoside triphosphate hydrolases"/>
    <property type="match status" value="1"/>
</dbReference>